<dbReference type="PANTHER" id="PTHR43674">
    <property type="entry name" value="NITRILASE C965.09-RELATED"/>
    <property type="match status" value="1"/>
</dbReference>
<keyword evidence="4" id="KW-1185">Reference proteome</keyword>
<dbReference type="Proteomes" id="UP000515806">
    <property type="component" value="Chromosome"/>
</dbReference>
<evidence type="ECO:0000256" key="1">
    <source>
        <dbReference type="ARBA" id="ARBA00022801"/>
    </source>
</evidence>
<accession>A0A7G9QKE8</accession>
<dbReference type="Gene3D" id="3.60.110.10">
    <property type="entry name" value="Carbon-nitrogen hydrolase"/>
    <property type="match status" value="1"/>
</dbReference>
<dbReference type="AlphaFoldDB" id="A0A7G9QKE8"/>
<dbReference type="GO" id="GO:0016811">
    <property type="term" value="F:hydrolase activity, acting on carbon-nitrogen (but not peptide) bonds, in linear amides"/>
    <property type="evidence" value="ECO:0007669"/>
    <property type="project" value="UniProtKB-ARBA"/>
</dbReference>
<evidence type="ECO:0000313" key="4">
    <source>
        <dbReference type="Proteomes" id="UP000515806"/>
    </source>
</evidence>
<dbReference type="PROSITE" id="PS50263">
    <property type="entry name" value="CN_HYDROLASE"/>
    <property type="match status" value="1"/>
</dbReference>
<gene>
    <name evidence="3" type="ORF">H9L23_06995</name>
</gene>
<evidence type="ECO:0000313" key="3">
    <source>
        <dbReference type="EMBL" id="QNN43823.1"/>
    </source>
</evidence>
<dbReference type="CDD" id="cd07585">
    <property type="entry name" value="nitrilase_7"/>
    <property type="match status" value="1"/>
</dbReference>
<protein>
    <submittedName>
        <fullName evidence="3">Nitrilase family protein</fullName>
    </submittedName>
</protein>
<sequence>MKNFKIATVQFENKSGDKAYNLSIIKQLSMEAAKKGAQAIAFHECAITGYTFARHLNKPQMLELAEFIPESKSITTLIEIAKEFNIAILAGLFEKDENDNLFKAYVCVDGNGLIAKHRKLHPFINPHLLPGEAFTVFDLYGWKCGILICYDNNIIENVRATTLLGAQIIFMPHVTMCTPSTRPGAGFVDARLWEHKEANAELLRTEFDGLKGRQWLMKWLPARAYDNGIYAVFSNPVGMDDDQLKNGCSMIVDPFGDIMTECRSLGNEFAIAELSADKLTASGGYRYIQARKPDLYKKILGKPHESNQQVAWLKKKDR</sequence>
<name>A0A7G9QKE8_9SPHI</name>
<dbReference type="KEGG" id="proe:H9L23_06995"/>
<keyword evidence="1" id="KW-0378">Hydrolase</keyword>
<dbReference type="InterPro" id="IPR003010">
    <property type="entry name" value="C-N_Hydrolase"/>
</dbReference>
<proteinExistence type="predicted"/>
<reference evidence="3 4" key="1">
    <citation type="submission" date="2020-08" db="EMBL/GenBank/DDBJ databases">
        <title>Genome sequence of Pedobacter roseus KACC 11594T.</title>
        <authorList>
            <person name="Hyun D.-W."/>
            <person name="Bae J.-W."/>
        </authorList>
    </citation>
    <scope>NUCLEOTIDE SEQUENCE [LARGE SCALE GENOMIC DNA]</scope>
    <source>
        <strain evidence="3 4">KACC 11594</strain>
    </source>
</reference>
<dbReference type="PANTHER" id="PTHR43674:SF2">
    <property type="entry name" value="BETA-UREIDOPROPIONASE"/>
    <property type="match status" value="1"/>
</dbReference>
<dbReference type="InterPro" id="IPR050345">
    <property type="entry name" value="Aliph_Amidase/BUP"/>
</dbReference>
<organism evidence="3 4">
    <name type="scientific">Pedobacter roseus</name>
    <dbReference type="NCBI Taxonomy" id="336820"/>
    <lineage>
        <taxon>Bacteria</taxon>
        <taxon>Pseudomonadati</taxon>
        <taxon>Bacteroidota</taxon>
        <taxon>Sphingobacteriia</taxon>
        <taxon>Sphingobacteriales</taxon>
        <taxon>Sphingobacteriaceae</taxon>
        <taxon>Pedobacter</taxon>
    </lineage>
</organism>
<dbReference type="InterPro" id="IPR036526">
    <property type="entry name" value="C-N_Hydrolase_sf"/>
</dbReference>
<evidence type="ECO:0000259" key="2">
    <source>
        <dbReference type="PROSITE" id="PS50263"/>
    </source>
</evidence>
<dbReference type="RefSeq" id="WP_187594286.1">
    <property type="nucleotide sequence ID" value="NZ_CP060723.1"/>
</dbReference>
<dbReference type="SUPFAM" id="SSF56317">
    <property type="entry name" value="Carbon-nitrogen hydrolase"/>
    <property type="match status" value="1"/>
</dbReference>
<dbReference type="Pfam" id="PF00795">
    <property type="entry name" value="CN_hydrolase"/>
    <property type="match status" value="1"/>
</dbReference>
<feature type="domain" description="CN hydrolase" evidence="2">
    <location>
        <begin position="4"/>
        <end position="276"/>
    </location>
</feature>
<dbReference type="EMBL" id="CP060723">
    <property type="protein sequence ID" value="QNN43823.1"/>
    <property type="molecule type" value="Genomic_DNA"/>
</dbReference>